<protein>
    <submittedName>
        <fullName evidence="1">Uncharacterized protein</fullName>
    </submittedName>
</protein>
<comment type="caution">
    <text evidence="1">The sequence shown here is derived from an EMBL/GenBank/DDBJ whole genome shotgun (WGS) entry which is preliminary data.</text>
</comment>
<dbReference type="AlphaFoldDB" id="A0A0F9I6A5"/>
<dbReference type="EMBL" id="LAZR01014965">
    <property type="protein sequence ID" value="KKM15184.1"/>
    <property type="molecule type" value="Genomic_DNA"/>
</dbReference>
<proteinExistence type="predicted"/>
<organism evidence="1">
    <name type="scientific">marine sediment metagenome</name>
    <dbReference type="NCBI Taxonomy" id="412755"/>
    <lineage>
        <taxon>unclassified sequences</taxon>
        <taxon>metagenomes</taxon>
        <taxon>ecological metagenomes</taxon>
    </lineage>
</organism>
<evidence type="ECO:0000313" key="1">
    <source>
        <dbReference type="EMBL" id="KKM15184.1"/>
    </source>
</evidence>
<gene>
    <name evidence="1" type="ORF">LCGC14_1698540</name>
</gene>
<reference evidence="1" key="1">
    <citation type="journal article" date="2015" name="Nature">
        <title>Complex archaea that bridge the gap between prokaryotes and eukaryotes.</title>
        <authorList>
            <person name="Spang A."/>
            <person name="Saw J.H."/>
            <person name="Jorgensen S.L."/>
            <person name="Zaremba-Niedzwiedzka K."/>
            <person name="Martijn J."/>
            <person name="Lind A.E."/>
            <person name="van Eijk R."/>
            <person name="Schleper C."/>
            <person name="Guy L."/>
            <person name="Ettema T.J."/>
        </authorList>
    </citation>
    <scope>NUCLEOTIDE SEQUENCE</scope>
</reference>
<sequence>MRELSRIENLLIIGRGAKENIGKINDWIKKNCNISNAFNEISQYSGGDKSMEMEILASAINYFDRDLRMLSFIDYLRNLEWDFDIDLFLMIEGFDTLERTQIYKN</sequence>
<name>A0A0F9I6A5_9ZZZZ</name>
<accession>A0A0F9I6A5</accession>